<dbReference type="SUPFAM" id="SSF88659">
    <property type="entry name" value="Sigma3 and sigma4 domains of RNA polymerase sigma factors"/>
    <property type="match status" value="1"/>
</dbReference>
<evidence type="ECO:0000256" key="1">
    <source>
        <dbReference type="ARBA" id="ARBA00010641"/>
    </source>
</evidence>
<evidence type="ECO:0000256" key="3">
    <source>
        <dbReference type="ARBA" id="ARBA00023082"/>
    </source>
</evidence>
<evidence type="ECO:0000259" key="5">
    <source>
        <dbReference type="Pfam" id="PF04542"/>
    </source>
</evidence>
<keyword evidence="4" id="KW-0804">Transcription</keyword>
<evidence type="ECO:0000313" key="8">
    <source>
        <dbReference type="Proteomes" id="UP001596138"/>
    </source>
</evidence>
<dbReference type="PANTHER" id="PTHR43133">
    <property type="entry name" value="RNA POLYMERASE ECF-TYPE SIGMA FACTO"/>
    <property type="match status" value="1"/>
</dbReference>
<proteinExistence type="inferred from homology"/>
<dbReference type="InterPro" id="IPR014284">
    <property type="entry name" value="RNA_pol_sigma-70_dom"/>
</dbReference>
<dbReference type="NCBIfam" id="TIGR02937">
    <property type="entry name" value="sigma70-ECF"/>
    <property type="match status" value="1"/>
</dbReference>
<evidence type="ECO:0000313" key="7">
    <source>
        <dbReference type="EMBL" id="MFC6238431.1"/>
    </source>
</evidence>
<sequence>MTVAAVGHLRAVPDPRLRSRPSPDPEVVELGHRFAAGDPTALEEAYRRWSSLVHTMALRSTGDSEDAADVTQQVFVAAWRGQAGFDPDAGTLPGWLVTITRRRIADRWEARSRERRAVEAVGATADLHPASGPESGVADRVLLADELARLGEPQRRIMELAFFHDLTHAQISSLLSLPLGTVKSHIRRSLDRLRTRLEVDHVTGSA</sequence>
<dbReference type="InterPro" id="IPR013325">
    <property type="entry name" value="RNA_pol_sigma_r2"/>
</dbReference>
<keyword evidence="2" id="KW-0805">Transcription regulation</keyword>
<dbReference type="InterPro" id="IPR039425">
    <property type="entry name" value="RNA_pol_sigma-70-like"/>
</dbReference>
<evidence type="ECO:0000256" key="4">
    <source>
        <dbReference type="ARBA" id="ARBA00023163"/>
    </source>
</evidence>
<name>A0ABW1T143_9ACTN</name>
<dbReference type="SUPFAM" id="SSF88946">
    <property type="entry name" value="Sigma2 domain of RNA polymerase sigma factors"/>
    <property type="match status" value="1"/>
</dbReference>
<evidence type="ECO:0000256" key="2">
    <source>
        <dbReference type="ARBA" id="ARBA00023015"/>
    </source>
</evidence>
<dbReference type="Gene3D" id="1.10.1740.10">
    <property type="match status" value="1"/>
</dbReference>
<dbReference type="Gene3D" id="1.10.10.10">
    <property type="entry name" value="Winged helix-like DNA-binding domain superfamily/Winged helix DNA-binding domain"/>
    <property type="match status" value="1"/>
</dbReference>
<protein>
    <submittedName>
        <fullName evidence="7">RNA polymerase sigma factor</fullName>
    </submittedName>
</protein>
<dbReference type="InterPro" id="IPR013324">
    <property type="entry name" value="RNA_pol_sigma_r3/r4-like"/>
</dbReference>
<organism evidence="7 8">
    <name type="scientific">Longivirga aurantiaca</name>
    <dbReference type="NCBI Taxonomy" id="1837743"/>
    <lineage>
        <taxon>Bacteria</taxon>
        <taxon>Bacillati</taxon>
        <taxon>Actinomycetota</taxon>
        <taxon>Actinomycetes</taxon>
        <taxon>Sporichthyales</taxon>
        <taxon>Sporichthyaceae</taxon>
        <taxon>Longivirga</taxon>
    </lineage>
</organism>
<dbReference type="PANTHER" id="PTHR43133:SF62">
    <property type="entry name" value="RNA POLYMERASE SIGMA FACTOR SIGZ"/>
    <property type="match status" value="1"/>
</dbReference>
<dbReference type="RefSeq" id="WP_386766642.1">
    <property type="nucleotide sequence ID" value="NZ_JBHSTI010000008.1"/>
</dbReference>
<keyword evidence="8" id="KW-1185">Reference proteome</keyword>
<comment type="caution">
    <text evidence="7">The sequence shown here is derived from an EMBL/GenBank/DDBJ whole genome shotgun (WGS) entry which is preliminary data.</text>
</comment>
<evidence type="ECO:0000259" key="6">
    <source>
        <dbReference type="Pfam" id="PF08281"/>
    </source>
</evidence>
<dbReference type="InterPro" id="IPR036388">
    <property type="entry name" value="WH-like_DNA-bd_sf"/>
</dbReference>
<keyword evidence="3" id="KW-0731">Sigma factor</keyword>
<reference evidence="8" key="1">
    <citation type="journal article" date="2019" name="Int. J. Syst. Evol. Microbiol.">
        <title>The Global Catalogue of Microorganisms (GCM) 10K type strain sequencing project: providing services to taxonomists for standard genome sequencing and annotation.</title>
        <authorList>
            <consortium name="The Broad Institute Genomics Platform"/>
            <consortium name="The Broad Institute Genome Sequencing Center for Infectious Disease"/>
            <person name="Wu L."/>
            <person name="Ma J."/>
        </authorList>
    </citation>
    <scope>NUCLEOTIDE SEQUENCE [LARGE SCALE GENOMIC DNA]</scope>
    <source>
        <strain evidence="8">CGMCC 4.7317</strain>
    </source>
</reference>
<dbReference type="Pfam" id="PF08281">
    <property type="entry name" value="Sigma70_r4_2"/>
    <property type="match status" value="1"/>
</dbReference>
<dbReference type="CDD" id="cd06171">
    <property type="entry name" value="Sigma70_r4"/>
    <property type="match status" value="1"/>
</dbReference>
<dbReference type="InterPro" id="IPR013249">
    <property type="entry name" value="RNA_pol_sigma70_r4_t2"/>
</dbReference>
<gene>
    <name evidence="7" type="ORF">ACFQGU_11130</name>
</gene>
<dbReference type="InterPro" id="IPR007627">
    <property type="entry name" value="RNA_pol_sigma70_r2"/>
</dbReference>
<dbReference type="Pfam" id="PF04542">
    <property type="entry name" value="Sigma70_r2"/>
    <property type="match status" value="1"/>
</dbReference>
<comment type="similarity">
    <text evidence="1">Belongs to the sigma-70 factor family. ECF subfamily.</text>
</comment>
<dbReference type="EMBL" id="JBHSTI010000008">
    <property type="protein sequence ID" value="MFC6238431.1"/>
    <property type="molecule type" value="Genomic_DNA"/>
</dbReference>
<feature type="domain" description="RNA polymerase sigma-70 region 2" evidence="5">
    <location>
        <begin position="46"/>
        <end position="113"/>
    </location>
</feature>
<dbReference type="Proteomes" id="UP001596138">
    <property type="component" value="Unassembled WGS sequence"/>
</dbReference>
<accession>A0ABW1T143</accession>
<feature type="domain" description="RNA polymerase sigma factor 70 region 4 type 2" evidence="6">
    <location>
        <begin position="142"/>
        <end position="193"/>
    </location>
</feature>